<evidence type="ECO:0000313" key="2">
    <source>
        <dbReference type="Proteomes" id="UP000245507"/>
    </source>
</evidence>
<dbReference type="Gene3D" id="3.10.450.50">
    <property type="match status" value="1"/>
</dbReference>
<dbReference type="InterPro" id="IPR032710">
    <property type="entry name" value="NTF2-like_dom_sf"/>
</dbReference>
<dbReference type="EMBL" id="QGDD01000004">
    <property type="protein sequence ID" value="PWN02933.1"/>
    <property type="molecule type" value="Genomic_DNA"/>
</dbReference>
<organism evidence="1 2">
    <name type="scientific">Nocardioides silvaticus</name>
    <dbReference type="NCBI Taxonomy" id="2201891"/>
    <lineage>
        <taxon>Bacteria</taxon>
        <taxon>Bacillati</taxon>
        <taxon>Actinomycetota</taxon>
        <taxon>Actinomycetes</taxon>
        <taxon>Propionibacteriales</taxon>
        <taxon>Nocardioidaceae</taxon>
        <taxon>Nocardioides</taxon>
    </lineage>
</organism>
<dbReference type="Proteomes" id="UP000245507">
    <property type="component" value="Unassembled WGS sequence"/>
</dbReference>
<keyword evidence="2" id="KW-1185">Reference proteome</keyword>
<protein>
    <recommendedName>
        <fullName evidence="3">SnoaL-like domain-containing protein</fullName>
    </recommendedName>
</protein>
<gene>
    <name evidence="1" type="ORF">DJ010_11140</name>
</gene>
<dbReference type="OrthoDB" id="3475938at2"/>
<dbReference type="AlphaFoldDB" id="A0A316TEK9"/>
<comment type="caution">
    <text evidence="1">The sequence shown here is derived from an EMBL/GenBank/DDBJ whole genome shotgun (WGS) entry which is preliminary data.</text>
</comment>
<evidence type="ECO:0000313" key="1">
    <source>
        <dbReference type="EMBL" id="PWN02933.1"/>
    </source>
</evidence>
<evidence type="ECO:0008006" key="3">
    <source>
        <dbReference type="Google" id="ProtNLM"/>
    </source>
</evidence>
<accession>A0A316TEK9</accession>
<proteinExistence type="predicted"/>
<reference evidence="1 2" key="1">
    <citation type="submission" date="2018-05" db="EMBL/GenBank/DDBJ databases">
        <title>Nocardioides silvaticus genome.</title>
        <authorList>
            <person name="Li C."/>
            <person name="Wang G."/>
        </authorList>
    </citation>
    <scope>NUCLEOTIDE SEQUENCE [LARGE SCALE GENOMIC DNA]</scope>
    <source>
        <strain evidence="1 2">CCTCC AB 2018079</strain>
    </source>
</reference>
<dbReference type="SUPFAM" id="SSF54427">
    <property type="entry name" value="NTF2-like"/>
    <property type="match status" value="1"/>
</dbReference>
<name>A0A316TEK9_9ACTN</name>
<sequence>MHSIHELGDLVAVRLTWTGTVAQDAGPFGAGQELTAHIAQFVRVDGGLITEIETYDCYEPFQVEK</sequence>